<organism evidence="2 3">
    <name type="scientific">Perkinsus olseni</name>
    <name type="common">Perkinsus atlanticus</name>
    <dbReference type="NCBI Taxonomy" id="32597"/>
    <lineage>
        <taxon>Eukaryota</taxon>
        <taxon>Sar</taxon>
        <taxon>Alveolata</taxon>
        <taxon>Perkinsozoa</taxon>
        <taxon>Perkinsea</taxon>
        <taxon>Perkinsida</taxon>
        <taxon>Perkinsidae</taxon>
        <taxon>Perkinsus</taxon>
    </lineage>
</organism>
<reference evidence="2 3" key="1">
    <citation type="submission" date="2020-04" db="EMBL/GenBank/DDBJ databases">
        <title>Perkinsus olseni comparative genomics.</title>
        <authorList>
            <person name="Bogema D.R."/>
        </authorList>
    </citation>
    <scope>NUCLEOTIDE SEQUENCE [LARGE SCALE GENOMIC DNA]</scope>
    <source>
        <strain evidence="2">ATCC PRA-179</strain>
    </source>
</reference>
<comment type="caution">
    <text evidence="2">The sequence shown here is derived from an EMBL/GenBank/DDBJ whole genome shotgun (WGS) entry which is preliminary data.</text>
</comment>
<accession>A0A7J6LHS4</accession>
<dbReference type="AlphaFoldDB" id="A0A7J6LHS4"/>
<dbReference type="EMBL" id="JABAHT010000292">
    <property type="protein sequence ID" value="KAF4658848.1"/>
    <property type="molecule type" value="Genomic_DNA"/>
</dbReference>
<sequence length="153" mass="16467">MVPVSFALLMIRSRWAARKASSESSPQNLRERATKLAHNSHMYSSCNPRRLILEPKDPAAELARDYLLSHPAEQPVHGNTELVRKEITHVGESSAPPRLFLPIILRCDESKSSSSSKGSSRATGSASAPPTSKCSEDVSPSASTAVGSSLRSL</sequence>
<evidence type="ECO:0000256" key="1">
    <source>
        <dbReference type="SAM" id="MobiDB-lite"/>
    </source>
</evidence>
<protein>
    <submittedName>
        <fullName evidence="2">Uncharacterized protein</fullName>
    </submittedName>
</protein>
<feature type="region of interest" description="Disordered" evidence="1">
    <location>
        <begin position="110"/>
        <end position="153"/>
    </location>
</feature>
<gene>
    <name evidence="2" type="ORF">FOZ61_005213</name>
</gene>
<feature type="compositionally biased region" description="Polar residues" evidence="1">
    <location>
        <begin position="138"/>
        <end position="153"/>
    </location>
</feature>
<dbReference type="Proteomes" id="UP000570595">
    <property type="component" value="Unassembled WGS sequence"/>
</dbReference>
<dbReference type="OrthoDB" id="10386015at2759"/>
<proteinExistence type="predicted"/>
<evidence type="ECO:0000313" key="3">
    <source>
        <dbReference type="Proteomes" id="UP000570595"/>
    </source>
</evidence>
<evidence type="ECO:0000313" key="2">
    <source>
        <dbReference type="EMBL" id="KAF4658848.1"/>
    </source>
</evidence>
<name>A0A7J6LHS4_PEROL</name>
<feature type="compositionally biased region" description="Low complexity" evidence="1">
    <location>
        <begin position="112"/>
        <end position="133"/>
    </location>
</feature>